<gene>
    <name evidence="1" type="ORF">FOXG_17807</name>
</gene>
<reference evidence="1" key="1">
    <citation type="submission" date="2007-04" db="EMBL/GenBank/DDBJ databases">
        <authorList>
            <consortium name="The Broad Institute Genome Sequencing Platform"/>
            <person name="Birren B."/>
            <person name="Lander E."/>
            <person name="Galagan J."/>
            <person name="Nusbaum C."/>
            <person name="Devon K."/>
            <person name="Ma L.-J."/>
            <person name="Jaffe D."/>
            <person name="Butler J."/>
            <person name="Alvarez P."/>
            <person name="Gnerre S."/>
            <person name="Grabherr M."/>
            <person name="Kleber M."/>
            <person name="Mauceli E."/>
            <person name="Brockman W."/>
            <person name="MacCallum I.A."/>
            <person name="Young S."/>
            <person name="LaButti K."/>
            <person name="DeCaprio D."/>
            <person name="Crawford M."/>
            <person name="Koehrsen M."/>
            <person name="Engels R."/>
            <person name="Montgomery P."/>
            <person name="Pearson M."/>
            <person name="Howarth C."/>
            <person name="Larson L."/>
            <person name="White J."/>
            <person name="O'Leary S."/>
            <person name="Kodira C."/>
            <person name="Zeng Q."/>
            <person name="Yandava C."/>
            <person name="Alvarado L."/>
            <person name="Kistler C."/>
            <person name="Shim W.-B."/>
            <person name="Kang S."/>
            <person name="Woloshuk C."/>
        </authorList>
    </citation>
    <scope>NUCLEOTIDE SEQUENCE</scope>
    <source>
        <strain evidence="1">4287</strain>
    </source>
</reference>
<dbReference type="EMBL" id="DS231696">
    <property type="protein sequence ID" value="KNA93693.1"/>
    <property type="molecule type" value="Genomic_DNA"/>
</dbReference>
<dbReference type="GeneID" id="28958513"/>
<dbReference type="Proteomes" id="UP000009097">
    <property type="component" value="Unassembled WGS sequence"/>
</dbReference>
<reference evidence="1" key="2">
    <citation type="journal article" date="2010" name="Nature">
        <title>Comparative genomics reveals mobile pathogenicity chromosomes in Fusarium.</title>
        <authorList>
            <person name="Ma L.J."/>
            <person name="van der Does H.C."/>
            <person name="Borkovich K.A."/>
            <person name="Coleman J.J."/>
            <person name="Daboussi M.J."/>
            <person name="Di Pietro A."/>
            <person name="Dufresne M."/>
            <person name="Freitag M."/>
            <person name="Grabherr M."/>
            <person name="Henrissat B."/>
            <person name="Houterman P.M."/>
            <person name="Kang S."/>
            <person name="Shim W.B."/>
            <person name="Woloshuk C."/>
            <person name="Xie X."/>
            <person name="Xu J.R."/>
            <person name="Antoniw J."/>
            <person name="Baker S.E."/>
            <person name="Bluhm B.H."/>
            <person name="Breakspear A."/>
            <person name="Brown D.W."/>
            <person name="Butchko R.A."/>
            <person name="Chapman S."/>
            <person name="Coulson R."/>
            <person name="Coutinho P.M."/>
            <person name="Danchin E.G."/>
            <person name="Diener A."/>
            <person name="Gale L.R."/>
            <person name="Gardiner D.M."/>
            <person name="Goff S."/>
            <person name="Hammond-Kosack K.E."/>
            <person name="Hilburn K."/>
            <person name="Hua-Van A."/>
            <person name="Jonkers W."/>
            <person name="Kazan K."/>
            <person name="Kodira C.D."/>
            <person name="Koehrsen M."/>
            <person name="Kumar L."/>
            <person name="Lee Y.H."/>
            <person name="Li L."/>
            <person name="Manners J.M."/>
            <person name="Miranda-Saavedra D."/>
            <person name="Mukherjee M."/>
            <person name="Park G."/>
            <person name="Park J."/>
            <person name="Park S.Y."/>
            <person name="Proctor R.H."/>
            <person name="Regev A."/>
            <person name="Ruiz-Roldan M.C."/>
            <person name="Sain D."/>
            <person name="Sakthikumar S."/>
            <person name="Sykes S."/>
            <person name="Schwartz D.C."/>
            <person name="Turgeon B.G."/>
            <person name="Wapinski I."/>
            <person name="Yoder O."/>
            <person name="Young S."/>
            <person name="Zeng Q."/>
            <person name="Zhou S."/>
            <person name="Galagan J."/>
            <person name="Cuomo C.A."/>
            <person name="Kistler H.C."/>
            <person name="Rep M."/>
        </authorList>
    </citation>
    <scope>NUCLEOTIDE SEQUENCE [LARGE SCALE GENOMIC DNA]</scope>
    <source>
        <strain evidence="1">4287</strain>
    </source>
</reference>
<sequence>MKLPYLWNHYEHLSFLSHLRAGMTFVSLYYSSLFPYRLRTCTGIHYLGYLARLGGLSSWTFEGIYAASQHHPLVNVNVHYHPRLHFSPFEVHQLLCYSFWMP</sequence>
<dbReference type="KEGG" id="fox:FOXG_17807"/>
<dbReference type="AlphaFoldDB" id="A0A0J9U3P0"/>
<dbReference type="RefSeq" id="XP_018231739.1">
    <property type="nucleotide sequence ID" value="XM_018397793.1"/>
</dbReference>
<proteinExistence type="predicted"/>
<accession>A0A0J9U3P0</accession>
<evidence type="ECO:0000313" key="1">
    <source>
        <dbReference type="EMBL" id="KNA93693.1"/>
    </source>
</evidence>
<protein>
    <submittedName>
        <fullName evidence="1">Uncharacterized protein</fullName>
    </submittedName>
</protein>
<evidence type="ECO:0000313" key="2">
    <source>
        <dbReference type="Proteomes" id="UP000009097"/>
    </source>
</evidence>
<organism evidence="1 2">
    <name type="scientific">Fusarium oxysporum f. sp. lycopersici (strain 4287 / CBS 123668 / FGSC 9935 / NRRL 34936)</name>
    <name type="common">Fusarium vascular wilt of tomato</name>
    <dbReference type="NCBI Taxonomy" id="426428"/>
    <lineage>
        <taxon>Eukaryota</taxon>
        <taxon>Fungi</taxon>
        <taxon>Dikarya</taxon>
        <taxon>Ascomycota</taxon>
        <taxon>Pezizomycotina</taxon>
        <taxon>Sordariomycetes</taxon>
        <taxon>Hypocreomycetidae</taxon>
        <taxon>Hypocreales</taxon>
        <taxon>Nectriaceae</taxon>
        <taxon>Fusarium</taxon>
        <taxon>Fusarium oxysporum species complex</taxon>
    </lineage>
</organism>
<name>A0A0J9U3P0_FUSO4</name>
<dbReference type="VEuPathDB" id="FungiDB:FOXG_17807"/>